<dbReference type="InterPro" id="IPR025359">
    <property type="entry name" value="SduA_C"/>
</dbReference>
<reference evidence="2 3" key="1">
    <citation type="submission" date="2020-10" db="EMBL/GenBank/DDBJ databases">
        <title>Connecting structure to function with the recovery of over 1000 high-quality activated sludge metagenome-assembled genomes encoding full-length rRNA genes using long-read sequencing.</title>
        <authorList>
            <person name="Singleton C.M."/>
            <person name="Petriglieri F."/>
            <person name="Kristensen J.M."/>
            <person name="Kirkegaard R.H."/>
            <person name="Michaelsen T.Y."/>
            <person name="Andersen M.H."/>
            <person name="Karst S.M."/>
            <person name="Dueholm M.S."/>
            <person name="Nielsen P.H."/>
            <person name="Albertsen M."/>
        </authorList>
    </citation>
    <scope>NUCLEOTIDE SEQUENCE [LARGE SCALE GENOMIC DNA]</scope>
    <source>
        <strain evidence="2">Fred_18-Q3-R57-64_BAT3C.720</strain>
    </source>
</reference>
<dbReference type="Proteomes" id="UP000706151">
    <property type="component" value="Unassembled WGS sequence"/>
</dbReference>
<dbReference type="AlphaFoldDB" id="A0A935TDJ8"/>
<proteinExistence type="predicted"/>
<evidence type="ECO:0000313" key="2">
    <source>
        <dbReference type="EMBL" id="MBK7954397.1"/>
    </source>
</evidence>
<evidence type="ECO:0000313" key="3">
    <source>
        <dbReference type="Proteomes" id="UP000706151"/>
    </source>
</evidence>
<organism evidence="2 3">
    <name type="scientific">Candidatus Accumulibacter affinis</name>
    <dbReference type="NCBI Taxonomy" id="2954384"/>
    <lineage>
        <taxon>Bacteria</taxon>
        <taxon>Pseudomonadati</taxon>
        <taxon>Pseudomonadota</taxon>
        <taxon>Betaproteobacteria</taxon>
        <taxon>Candidatus Accumulibacter</taxon>
    </lineage>
</organism>
<comment type="caution">
    <text evidence="2">The sequence shown here is derived from an EMBL/GenBank/DDBJ whole genome shotgun (WGS) entry which is preliminary data.</text>
</comment>
<protein>
    <submittedName>
        <fullName evidence="2">DUF4263 domain-containing protein</fullName>
    </submittedName>
</protein>
<evidence type="ECO:0000259" key="1">
    <source>
        <dbReference type="Pfam" id="PF14082"/>
    </source>
</evidence>
<dbReference type="EMBL" id="JADJOT010000009">
    <property type="protein sequence ID" value="MBK7954397.1"/>
    <property type="molecule type" value="Genomic_DNA"/>
</dbReference>
<name>A0A935TDJ8_9PROT</name>
<gene>
    <name evidence="2" type="ORF">IPK02_10780</name>
</gene>
<accession>A0A935TDJ8</accession>
<feature type="domain" description="Shedu protein SduA C-terminal" evidence="1">
    <location>
        <begin position="20"/>
        <end position="196"/>
    </location>
</feature>
<sequence length="224" mass="25672">MQTEYIAPIEFEAFLDQQSGERGIASFIQQRPQILYWALCGRSGHCRFVFHEFPLGNSFVADFVVLNSYSGVWEVKFVEFEPVDVPIFTKADVPAKRLAGAVKQADDWADYFEKNKNEVRRDLVRWAKSKDILGYSDGDRPSNFSGHHLADPTTNLFDSHHIFIGRRANTSPEHHSRKGRLSQRHNVEVATYDRLLDLAKERYANPELWKIDGSLSLKKLLSTG</sequence>
<dbReference type="Pfam" id="PF14082">
    <property type="entry name" value="SduA_C"/>
    <property type="match status" value="1"/>
</dbReference>